<dbReference type="Gene3D" id="3.40.50.300">
    <property type="entry name" value="P-loop containing nucleotide triphosphate hydrolases"/>
    <property type="match status" value="1"/>
</dbReference>
<evidence type="ECO:0000259" key="2">
    <source>
        <dbReference type="Pfam" id="PF13166"/>
    </source>
</evidence>
<dbReference type="Pfam" id="PF13166">
    <property type="entry name" value="AAA_13"/>
    <property type="match status" value="1"/>
</dbReference>
<dbReference type="InterPro" id="IPR027417">
    <property type="entry name" value="P-loop_NTPase"/>
</dbReference>
<dbReference type="SUPFAM" id="SSF52540">
    <property type="entry name" value="P-loop containing nucleoside triphosphate hydrolases"/>
    <property type="match status" value="1"/>
</dbReference>
<evidence type="ECO:0000313" key="4">
    <source>
        <dbReference type="Proteomes" id="UP000220639"/>
    </source>
</evidence>
<gene>
    <name evidence="3" type="ORF">KOSB73_220094</name>
</gene>
<feature type="coiled-coil region" evidence="1">
    <location>
        <begin position="371"/>
        <end position="454"/>
    </location>
</feature>
<feature type="domain" description="Protein CR006 P-loop" evidence="2">
    <location>
        <begin position="1"/>
        <end position="730"/>
    </location>
</feature>
<protein>
    <recommendedName>
        <fullName evidence="2">Protein CR006 P-loop domain-containing protein</fullName>
    </recommendedName>
</protein>
<organism evidence="3 4">
    <name type="scientific">Klebsiella grimontii</name>
    <dbReference type="NCBI Taxonomy" id="2058152"/>
    <lineage>
        <taxon>Bacteria</taxon>
        <taxon>Pseudomonadati</taxon>
        <taxon>Pseudomonadota</taxon>
        <taxon>Gammaproteobacteria</taxon>
        <taxon>Enterobacterales</taxon>
        <taxon>Enterobacteriaceae</taxon>
        <taxon>Klebsiella/Raoultella group</taxon>
        <taxon>Klebsiella</taxon>
    </lineage>
</organism>
<evidence type="ECO:0000256" key="1">
    <source>
        <dbReference type="SAM" id="Coils"/>
    </source>
</evidence>
<dbReference type="InterPro" id="IPR026866">
    <property type="entry name" value="CR006_AAA"/>
</dbReference>
<reference evidence="4" key="1">
    <citation type="submission" date="2017-08" db="EMBL/GenBank/DDBJ databases">
        <authorList>
            <person name="Brisse S."/>
        </authorList>
    </citation>
    <scope>NUCLEOTIDE SEQUENCE [LARGE SCALE GENOMIC DNA]</scope>
    <source>
        <strain evidence="4">06D021</strain>
    </source>
</reference>
<evidence type="ECO:0000313" key="3">
    <source>
        <dbReference type="EMBL" id="SNU33975.1"/>
    </source>
</evidence>
<dbReference type="Proteomes" id="UP000220639">
    <property type="component" value="Unassembled WGS sequence"/>
</dbReference>
<name>A0A285AZ82_9ENTR</name>
<feature type="coiled-coil region" evidence="1">
    <location>
        <begin position="119"/>
        <end position="146"/>
    </location>
</feature>
<keyword evidence="1" id="KW-0175">Coiled coil</keyword>
<proteinExistence type="predicted"/>
<accession>A0A285AZ82</accession>
<dbReference type="AlphaFoldDB" id="A0A285AZ82"/>
<dbReference type="EMBL" id="FZTC01000015">
    <property type="protein sequence ID" value="SNU33975.1"/>
    <property type="molecule type" value="Genomic_DNA"/>
</dbReference>
<sequence>MNIFYGRNYSGKTTLSRIMRSLELYKVHDKYPNSEYSFEFTTGELISHDTLVNNSRNVRVYNRDFVQDNLKWLFNSDGDIKSFAILGERNIDIENKIVELKDIIGDNQKGLVCNYNLKNLEYNNKKREFQSTSENLENKLREKANRQIKTNHLYQKVTYNINSIEEDIKTILNNPIRDIPQEEQAKLVNLLSEKSKDFLLDKVTFSDKTLLLQTQANNLLSYEVKPDETIQDLINNSLLQEWVRSGINLHKGVRDTCAFCGGVIPHNLWEQLDSHFNKESEKLRGLINDLISDIDTVINTLPTSLPINQEQIYSLLHTDYFDVLSRFSKEIVLYDNFLMSMKNSLQERLKEIFTPMPSIIIEESYDLEAIYNSLESIRQAHNTKIRNLKSDQDAARNILRLTEVSQFITDINYIKEKEKISSLVNEYKTLEQEKNKIQEQINSFNTDIQNHLDQQRDESYGAEKINLFLKNHFGHNSLNLRPFNNTETHGVNFKIYRGDTLADNLSEGECSLVSFCYFMAKLGDVDSANKDLIIWIDDPISSLDNNHIFFIYSLIEDVLTRPIKNQGQRNSYKYHQIFISTHNLDFLKYIKRLSKPKDDANKESCGYFLLDRGETISTLKVMPKYLKKYITEFNYLFGQIYKCAYGNIEDNNHDSYYNFGNNLRKFLEAYLYYKYPNNKPNDEKLYLFFDNNQLAVDIANRVNNELSHLEEIFDRSMLPVDVPAFKKLAIFVLDTIQRKDPEQYQALVDSM</sequence>